<evidence type="ECO:0000313" key="3">
    <source>
        <dbReference type="EMBL" id="SDG90506.1"/>
    </source>
</evidence>
<dbReference type="SUPFAM" id="SSF56925">
    <property type="entry name" value="OMPA-like"/>
    <property type="match status" value="1"/>
</dbReference>
<dbReference type="InterPro" id="IPR025665">
    <property type="entry name" value="Beta-barrel_OMP_2"/>
</dbReference>
<dbReference type="STRING" id="645274.SAMN04487901_11243"/>
<organism evidence="3 4">
    <name type="scientific">Prevotella communis</name>
    <dbReference type="NCBI Taxonomy" id="2913614"/>
    <lineage>
        <taxon>Bacteria</taxon>
        <taxon>Pseudomonadati</taxon>
        <taxon>Bacteroidota</taxon>
        <taxon>Bacteroidia</taxon>
        <taxon>Bacteroidales</taxon>
        <taxon>Prevotellaceae</taxon>
        <taxon>Prevotella</taxon>
    </lineage>
</organism>
<name>A0A1G7Y2L8_9BACT</name>
<keyword evidence="4" id="KW-1185">Reference proteome</keyword>
<proteinExistence type="predicted"/>
<evidence type="ECO:0000256" key="1">
    <source>
        <dbReference type="SAM" id="SignalP"/>
    </source>
</evidence>
<dbReference type="Pfam" id="PF13568">
    <property type="entry name" value="OMP_b-brl_2"/>
    <property type="match status" value="1"/>
</dbReference>
<evidence type="ECO:0000313" key="4">
    <source>
        <dbReference type="Proteomes" id="UP000198779"/>
    </source>
</evidence>
<sequence>MKRTIIFLALMLPSLAFAQWRVGANVGMSYNHPTIDKQYMTDLVYKDRSGVTFGLMGQYDFNDWLGVRAELNWTQKNYRQTRVVYDQQDYKYTNNYLLMPVMASFGFGGEQLRGFCNVGVYGGYWLNSHRKGMDFNNVSDYTYDFDEDVDFDNDRDQRWDCGFVGGLGLEYHFARHWGAQVEARYYYSTTSFRKEQPHLKDKRYHSTLGLQAGVMYYF</sequence>
<dbReference type="Proteomes" id="UP000198779">
    <property type="component" value="Unassembled WGS sequence"/>
</dbReference>
<protein>
    <submittedName>
        <fullName evidence="3">Outer membrane protein beta-barrel domain-containing protein</fullName>
    </submittedName>
</protein>
<gene>
    <name evidence="3" type="ORF">SAMN04487901_11243</name>
</gene>
<dbReference type="AlphaFoldDB" id="A0A1G7Y2L8"/>
<accession>A0A1G7Y2L8</accession>
<feature type="chain" id="PRO_5011758520" evidence="1">
    <location>
        <begin position="19"/>
        <end position="218"/>
    </location>
</feature>
<evidence type="ECO:0000259" key="2">
    <source>
        <dbReference type="Pfam" id="PF13568"/>
    </source>
</evidence>
<dbReference type="RefSeq" id="WP_176944310.1">
    <property type="nucleotide sequence ID" value="NZ_FNCQ01000012.1"/>
</dbReference>
<dbReference type="EMBL" id="FNCQ01000012">
    <property type="protein sequence ID" value="SDG90506.1"/>
    <property type="molecule type" value="Genomic_DNA"/>
</dbReference>
<dbReference type="InterPro" id="IPR011250">
    <property type="entry name" value="OMP/PagP_B-barrel"/>
</dbReference>
<feature type="domain" description="Outer membrane protein beta-barrel" evidence="2">
    <location>
        <begin position="17"/>
        <end position="188"/>
    </location>
</feature>
<reference evidence="4" key="1">
    <citation type="submission" date="2016-10" db="EMBL/GenBank/DDBJ databases">
        <authorList>
            <person name="Varghese N."/>
            <person name="Submissions S."/>
        </authorList>
    </citation>
    <scope>NUCLEOTIDE SEQUENCE [LARGE SCALE GENOMIC DNA]</scope>
    <source>
        <strain evidence="4">BP1-148</strain>
    </source>
</reference>
<feature type="signal peptide" evidence="1">
    <location>
        <begin position="1"/>
        <end position="18"/>
    </location>
</feature>
<dbReference type="Gene3D" id="2.40.160.20">
    <property type="match status" value="1"/>
</dbReference>
<keyword evidence="1" id="KW-0732">Signal</keyword>